<dbReference type="InterPro" id="IPR041985">
    <property type="entry name" value="Ribosomal_eL14_KOW"/>
</dbReference>
<comment type="caution">
    <text evidence="3">The sequence shown here is derived from an EMBL/GenBank/DDBJ whole genome shotgun (WGS) entry which is preliminary data.</text>
</comment>
<dbReference type="EMBL" id="WBZC01000018">
    <property type="protein sequence ID" value="KAB3535526.1"/>
    <property type="molecule type" value="Genomic_DNA"/>
</dbReference>
<dbReference type="InterPro" id="IPR014722">
    <property type="entry name" value="Rib_uL2_dom2"/>
</dbReference>
<dbReference type="InterPro" id="IPR008991">
    <property type="entry name" value="Translation_prot_SH3-like_sf"/>
</dbReference>
<accession>A0A6I0FAF7</accession>
<proteinExistence type="predicted"/>
<gene>
    <name evidence="3" type="ORF">F8154_06010</name>
</gene>
<keyword evidence="2" id="KW-0687">Ribonucleoprotein</keyword>
<dbReference type="CDD" id="cd06088">
    <property type="entry name" value="KOW_RPL14"/>
    <property type="match status" value="1"/>
</dbReference>
<dbReference type="Gene3D" id="2.30.30.30">
    <property type="match status" value="1"/>
</dbReference>
<keyword evidence="1" id="KW-0689">Ribosomal protein</keyword>
<evidence type="ECO:0000256" key="2">
    <source>
        <dbReference type="ARBA" id="ARBA00023274"/>
    </source>
</evidence>
<evidence type="ECO:0000313" key="4">
    <source>
        <dbReference type="Proteomes" id="UP000432715"/>
    </source>
</evidence>
<dbReference type="Proteomes" id="UP000432715">
    <property type="component" value="Unassembled WGS sequence"/>
</dbReference>
<name>A0A6I0FAF7_9FIRM</name>
<evidence type="ECO:0000313" key="3">
    <source>
        <dbReference type="EMBL" id="KAB3535526.1"/>
    </source>
</evidence>
<dbReference type="OrthoDB" id="1683515at2"/>
<dbReference type="GO" id="GO:0005840">
    <property type="term" value="C:ribosome"/>
    <property type="evidence" value="ECO:0007669"/>
    <property type="project" value="UniProtKB-KW"/>
</dbReference>
<sequence length="92" mass="10681">MSDFNIGQLVRSTKGRDKGRIFVIVRVLDDEYVLIADGDLRKIDKPKKKKIKHLAKINVISEEIKEALYNDKKINNAFIRKELERLGVNSRD</sequence>
<protein>
    <submittedName>
        <fullName evidence="3">RNA-binding protein</fullName>
    </submittedName>
</protein>
<keyword evidence="4" id="KW-1185">Reference proteome</keyword>
<dbReference type="SUPFAM" id="SSF50104">
    <property type="entry name" value="Translation proteins SH3-like domain"/>
    <property type="match status" value="1"/>
</dbReference>
<dbReference type="AlphaFoldDB" id="A0A6I0FAF7"/>
<reference evidence="3 4" key="1">
    <citation type="submission" date="2019-10" db="EMBL/GenBank/DDBJ databases">
        <title>Alkaliphilus serpentinus sp. nov. and Alkaliphilus pronyensis sp. nov., two novel anaerobic alkaliphilic species isolated from the serpentinized-hosted hydrothermal field of the Prony Bay (New Caledonia).</title>
        <authorList>
            <person name="Postec A."/>
        </authorList>
    </citation>
    <scope>NUCLEOTIDE SEQUENCE [LARGE SCALE GENOMIC DNA]</scope>
    <source>
        <strain evidence="3 4">LacV</strain>
    </source>
</reference>
<dbReference type="GO" id="GO:1990904">
    <property type="term" value="C:ribonucleoprotein complex"/>
    <property type="evidence" value="ECO:0007669"/>
    <property type="project" value="UniProtKB-KW"/>
</dbReference>
<organism evidence="3 4">
    <name type="scientific">Alkaliphilus pronyensis</name>
    <dbReference type="NCBI Taxonomy" id="1482732"/>
    <lineage>
        <taxon>Bacteria</taxon>
        <taxon>Bacillati</taxon>
        <taxon>Bacillota</taxon>
        <taxon>Clostridia</taxon>
        <taxon>Peptostreptococcales</taxon>
        <taxon>Natronincolaceae</taxon>
        <taxon>Alkaliphilus</taxon>
    </lineage>
</organism>
<evidence type="ECO:0000256" key="1">
    <source>
        <dbReference type="ARBA" id="ARBA00022980"/>
    </source>
</evidence>